<name>A0A4R2NL23_9BACL</name>
<feature type="coiled-coil region" evidence="1">
    <location>
        <begin position="11"/>
        <end position="45"/>
    </location>
</feature>
<dbReference type="RefSeq" id="WP_165887011.1">
    <property type="nucleotide sequence ID" value="NZ_SLXK01000039.1"/>
</dbReference>
<comment type="caution">
    <text evidence="2">The sequence shown here is derived from an EMBL/GenBank/DDBJ whole genome shotgun (WGS) entry which is preliminary data.</text>
</comment>
<reference evidence="2 3" key="1">
    <citation type="submission" date="2019-03" db="EMBL/GenBank/DDBJ databases">
        <title>Genomic Encyclopedia of Type Strains, Phase IV (KMG-IV): sequencing the most valuable type-strain genomes for metagenomic binning, comparative biology and taxonomic classification.</title>
        <authorList>
            <person name="Goeker M."/>
        </authorList>
    </citation>
    <scope>NUCLEOTIDE SEQUENCE [LARGE SCALE GENOMIC DNA]</scope>
    <source>
        <strain evidence="2 3">DSM 19377</strain>
    </source>
</reference>
<sequence>MSVEKEKKEPTHDLTEGIDEMEATIERLREEINRLMEQRDDLLRVKPYLKRN</sequence>
<dbReference type="EMBL" id="SLXK01000039">
    <property type="protein sequence ID" value="TCP21884.1"/>
    <property type="molecule type" value="Genomic_DNA"/>
</dbReference>
<organism evidence="2 3">
    <name type="scientific">Scopulibacillus darangshiensis</name>
    <dbReference type="NCBI Taxonomy" id="442528"/>
    <lineage>
        <taxon>Bacteria</taxon>
        <taxon>Bacillati</taxon>
        <taxon>Bacillota</taxon>
        <taxon>Bacilli</taxon>
        <taxon>Bacillales</taxon>
        <taxon>Sporolactobacillaceae</taxon>
        <taxon>Scopulibacillus</taxon>
    </lineage>
</organism>
<evidence type="ECO:0000313" key="3">
    <source>
        <dbReference type="Proteomes" id="UP000295416"/>
    </source>
</evidence>
<keyword evidence="1" id="KW-0175">Coiled coil</keyword>
<protein>
    <submittedName>
        <fullName evidence="2">Uncharacterized protein</fullName>
    </submittedName>
</protein>
<keyword evidence="3" id="KW-1185">Reference proteome</keyword>
<gene>
    <name evidence="2" type="ORF">EV207_13926</name>
</gene>
<proteinExistence type="predicted"/>
<dbReference type="AlphaFoldDB" id="A0A4R2NL23"/>
<evidence type="ECO:0000256" key="1">
    <source>
        <dbReference type="SAM" id="Coils"/>
    </source>
</evidence>
<evidence type="ECO:0000313" key="2">
    <source>
        <dbReference type="EMBL" id="TCP21884.1"/>
    </source>
</evidence>
<accession>A0A4R2NL23</accession>
<dbReference type="Proteomes" id="UP000295416">
    <property type="component" value="Unassembled WGS sequence"/>
</dbReference>